<reference evidence="1 2" key="1">
    <citation type="submission" date="2020-02" db="EMBL/GenBank/DDBJ databases">
        <title>A complete genome of a marine bacterium Vibrio sp. ZWAL4003 isolated from the mangrove sediment with the ability to degrade polysaccharides.</title>
        <authorList>
            <person name="Wu J."/>
            <person name="Qu W."/>
            <person name="Zeng R."/>
        </authorList>
    </citation>
    <scope>NUCLEOTIDE SEQUENCE [LARGE SCALE GENOMIC DNA]</scope>
    <source>
        <strain evidence="1 2">ZWAL4003</strain>
    </source>
</reference>
<keyword evidence="2" id="KW-1185">Reference proteome</keyword>
<accession>A0A6G7CLN9</accession>
<protein>
    <submittedName>
        <fullName evidence="1">Uncharacterized protein</fullName>
    </submittedName>
</protein>
<organism evidence="1 2">
    <name type="scientific">Vibrio ziniensis</name>
    <dbReference type="NCBI Taxonomy" id="2711221"/>
    <lineage>
        <taxon>Bacteria</taxon>
        <taxon>Pseudomonadati</taxon>
        <taxon>Pseudomonadota</taxon>
        <taxon>Gammaproteobacteria</taxon>
        <taxon>Vibrionales</taxon>
        <taxon>Vibrionaceae</taxon>
        <taxon>Vibrio</taxon>
    </lineage>
</organism>
<dbReference type="EMBL" id="CP049331">
    <property type="protein sequence ID" value="QIH42994.1"/>
    <property type="molecule type" value="Genomic_DNA"/>
</dbReference>
<sequence>MERVAVNLSGALIKKTFPLWFAYAKAKVFAAKLKQQEAKDSKFGAPAIVNQYLEQFVGNSQ</sequence>
<proteinExistence type="predicted"/>
<evidence type="ECO:0000313" key="1">
    <source>
        <dbReference type="EMBL" id="QIH42994.1"/>
    </source>
</evidence>
<dbReference type="KEGG" id="vzi:G5S32_14025"/>
<dbReference type="RefSeq" id="WP_165312539.1">
    <property type="nucleotide sequence ID" value="NZ_CP049331.1"/>
</dbReference>
<name>A0A6G7CLN9_9VIBR</name>
<dbReference type="AlphaFoldDB" id="A0A6G7CLN9"/>
<evidence type="ECO:0000313" key="2">
    <source>
        <dbReference type="Proteomes" id="UP000503003"/>
    </source>
</evidence>
<dbReference type="Proteomes" id="UP000503003">
    <property type="component" value="Chromosome 1"/>
</dbReference>
<gene>
    <name evidence="1" type="ORF">G5S32_14025</name>
</gene>